<dbReference type="PANTHER" id="PTHR23015:SF4">
    <property type="entry name" value="DUF38 DOMAIN-CONTAINING PROTEIN-RELATED"/>
    <property type="match status" value="1"/>
</dbReference>
<dbReference type="InterPro" id="IPR040161">
    <property type="entry name" value="FB224"/>
</dbReference>
<dbReference type="GO" id="GO:0045087">
    <property type="term" value="P:innate immune response"/>
    <property type="evidence" value="ECO:0007669"/>
    <property type="project" value="TreeGrafter"/>
</dbReference>
<reference evidence="3" key="1">
    <citation type="submission" date="2011-07" db="EMBL/GenBank/DDBJ databases">
        <authorList>
            <consortium name="Caenorhabditis brenneri Sequencing and Analysis Consortium"/>
            <person name="Wilson R.K."/>
        </authorList>
    </citation>
    <scope>NUCLEOTIDE SEQUENCE [LARGE SCALE GENOMIC DNA]</scope>
    <source>
        <strain evidence="3">PB2801</strain>
    </source>
</reference>
<sequence length="292" mass="34192">MPTLLEMPPEILTEIAGFVGFPEIFTLGQTCRDLKSFVDDLKLNHKLKSLSIRVSTDKMSLGCEQEDKKYSINFKKSDEDQFFKSLEQILKFQTSTLTEFFIEDPSPMPGFYCKMKIILESRPSLLKVYELSMKCKNQYQICSILSSLKPGTLERINISTLCWNKLKLNKVAKLDQWKEAKKLRIDGFTVSAHLTVLSSFQSIEVFSKTIFWTDLVMLKKLFLTTPNISRSCIIRYGCLIGENQWYKSLGPPTYEAFPCWEPYWKYFYPNSNGGFQIEWFYDFNDIRFETFY</sequence>
<dbReference type="Pfam" id="PF01827">
    <property type="entry name" value="FTH"/>
    <property type="match status" value="1"/>
</dbReference>
<dbReference type="EMBL" id="GL380585">
    <property type="protein sequence ID" value="EGT57842.1"/>
    <property type="molecule type" value="Genomic_DNA"/>
</dbReference>
<evidence type="ECO:0000313" key="3">
    <source>
        <dbReference type="Proteomes" id="UP000008068"/>
    </source>
</evidence>
<evidence type="ECO:0000259" key="1">
    <source>
        <dbReference type="PROSITE" id="PS50181"/>
    </source>
</evidence>
<dbReference type="SUPFAM" id="SSF81383">
    <property type="entry name" value="F-box domain"/>
    <property type="match status" value="1"/>
</dbReference>
<evidence type="ECO:0000313" key="2">
    <source>
        <dbReference type="EMBL" id="EGT57842.1"/>
    </source>
</evidence>
<dbReference type="PANTHER" id="PTHR23015">
    <property type="entry name" value="UNCHARACTERIZED C.ELEGANS PROTEIN"/>
    <property type="match status" value="1"/>
</dbReference>
<name>G0PIM7_CAEBE</name>
<dbReference type="InterPro" id="IPR001810">
    <property type="entry name" value="F-box_dom"/>
</dbReference>
<dbReference type="InParanoid" id="G0PIM7"/>
<dbReference type="Proteomes" id="UP000008068">
    <property type="component" value="Unassembled WGS sequence"/>
</dbReference>
<dbReference type="InterPro" id="IPR002900">
    <property type="entry name" value="DUF38/FTH_CAE_spp"/>
</dbReference>
<dbReference type="AlphaFoldDB" id="G0PIM7"/>
<dbReference type="OMA" id="FKYSHIG"/>
<dbReference type="HOGENOM" id="CLU_030831_0_2_1"/>
<gene>
    <name evidence="2" type="ORF">CAEBREN_13045</name>
</gene>
<keyword evidence="3" id="KW-1185">Reference proteome</keyword>
<dbReference type="InterPro" id="IPR036047">
    <property type="entry name" value="F-box-like_dom_sf"/>
</dbReference>
<dbReference type="PROSITE" id="PS50181">
    <property type="entry name" value="FBOX"/>
    <property type="match status" value="1"/>
</dbReference>
<dbReference type="Pfam" id="PF00646">
    <property type="entry name" value="F-box"/>
    <property type="match status" value="1"/>
</dbReference>
<proteinExistence type="predicted"/>
<accession>G0PIM7</accession>
<dbReference type="SMART" id="SM00256">
    <property type="entry name" value="FBOX"/>
    <property type="match status" value="1"/>
</dbReference>
<organism evidence="3">
    <name type="scientific">Caenorhabditis brenneri</name>
    <name type="common">Nematode worm</name>
    <dbReference type="NCBI Taxonomy" id="135651"/>
    <lineage>
        <taxon>Eukaryota</taxon>
        <taxon>Metazoa</taxon>
        <taxon>Ecdysozoa</taxon>
        <taxon>Nematoda</taxon>
        <taxon>Chromadorea</taxon>
        <taxon>Rhabditida</taxon>
        <taxon>Rhabditina</taxon>
        <taxon>Rhabditomorpha</taxon>
        <taxon>Rhabditoidea</taxon>
        <taxon>Rhabditidae</taxon>
        <taxon>Peloderinae</taxon>
        <taxon>Caenorhabditis</taxon>
    </lineage>
</organism>
<feature type="domain" description="F-box" evidence="1">
    <location>
        <begin position="1"/>
        <end position="50"/>
    </location>
</feature>
<protein>
    <recommendedName>
        <fullName evidence="1">F-box domain-containing protein</fullName>
    </recommendedName>
</protein>